<dbReference type="InParanoid" id="M4BMC4"/>
<reference evidence="2" key="2">
    <citation type="submission" date="2015-06" db="UniProtKB">
        <authorList>
            <consortium name="EnsemblProtists"/>
        </authorList>
    </citation>
    <scope>IDENTIFICATION</scope>
    <source>
        <strain evidence="2">Emoy2</strain>
    </source>
</reference>
<keyword evidence="3" id="KW-1185">Reference proteome</keyword>
<dbReference type="VEuPathDB" id="FungiDB:HpaG807561"/>
<evidence type="ECO:0000313" key="3">
    <source>
        <dbReference type="Proteomes" id="UP000011713"/>
    </source>
</evidence>
<evidence type="ECO:0000256" key="1">
    <source>
        <dbReference type="SAM" id="MobiDB-lite"/>
    </source>
</evidence>
<reference evidence="3" key="1">
    <citation type="journal article" date="2010" name="Science">
        <title>Signatures of adaptation to obligate biotrophy in the Hyaloperonospora arabidopsidis genome.</title>
        <authorList>
            <person name="Baxter L."/>
            <person name="Tripathy S."/>
            <person name="Ishaque N."/>
            <person name="Boot N."/>
            <person name="Cabral A."/>
            <person name="Kemen E."/>
            <person name="Thines M."/>
            <person name="Ah-Fong A."/>
            <person name="Anderson R."/>
            <person name="Badejoko W."/>
            <person name="Bittner-Eddy P."/>
            <person name="Boore J.L."/>
            <person name="Chibucos M.C."/>
            <person name="Coates M."/>
            <person name="Dehal P."/>
            <person name="Delehaunty K."/>
            <person name="Dong S."/>
            <person name="Downton P."/>
            <person name="Dumas B."/>
            <person name="Fabro G."/>
            <person name="Fronick C."/>
            <person name="Fuerstenberg S.I."/>
            <person name="Fulton L."/>
            <person name="Gaulin E."/>
            <person name="Govers F."/>
            <person name="Hughes L."/>
            <person name="Humphray S."/>
            <person name="Jiang R.H."/>
            <person name="Judelson H."/>
            <person name="Kamoun S."/>
            <person name="Kyung K."/>
            <person name="Meijer H."/>
            <person name="Minx P."/>
            <person name="Morris P."/>
            <person name="Nelson J."/>
            <person name="Phuntumart V."/>
            <person name="Qutob D."/>
            <person name="Rehmany A."/>
            <person name="Rougon-Cardoso A."/>
            <person name="Ryden P."/>
            <person name="Torto-Alalibo T."/>
            <person name="Studholme D."/>
            <person name="Wang Y."/>
            <person name="Win J."/>
            <person name="Wood J."/>
            <person name="Clifton S.W."/>
            <person name="Rogers J."/>
            <person name="Van den Ackerveken G."/>
            <person name="Jones J.D."/>
            <person name="McDowell J.M."/>
            <person name="Beynon J."/>
            <person name="Tyler B.M."/>
        </authorList>
    </citation>
    <scope>NUCLEOTIDE SEQUENCE [LARGE SCALE GENOMIC DNA]</scope>
    <source>
        <strain evidence="3">Emoy2</strain>
    </source>
</reference>
<evidence type="ECO:0000313" key="2">
    <source>
        <dbReference type="EnsemblProtists" id="HpaP807561"/>
    </source>
</evidence>
<dbReference type="Proteomes" id="UP000011713">
    <property type="component" value="Unassembled WGS sequence"/>
</dbReference>
<accession>M4BMC4</accession>
<organism evidence="2 3">
    <name type="scientific">Hyaloperonospora arabidopsidis (strain Emoy2)</name>
    <name type="common">Downy mildew agent</name>
    <name type="synonym">Peronospora arabidopsidis</name>
    <dbReference type="NCBI Taxonomy" id="559515"/>
    <lineage>
        <taxon>Eukaryota</taxon>
        <taxon>Sar</taxon>
        <taxon>Stramenopiles</taxon>
        <taxon>Oomycota</taxon>
        <taxon>Peronosporomycetes</taxon>
        <taxon>Peronosporales</taxon>
        <taxon>Peronosporaceae</taxon>
        <taxon>Hyaloperonospora</taxon>
    </lineage>
</organism>
<dbReference type="AlphaFoldDB" id="M4BMC4"/>
<proteinExistence type="predicted"/>
<feature type="region of interest" description="Disordered" evidence="1">
    <location>
        <begin position="1"/>
        <end position="42"/>
    </location>
</feature>
<sequence>MERKSAREESGMPRQRGGLIRCTGRSSDLASGNGSTGVEPASHPAKVVFYGGIIRW</sequence>
<feature type="compositionally biased region" description="Basic and acidic residues" evidence="1">
    <location>
        <begin position="1"/>
        <end position="11"/>
    </location>
</feature>
<dbReference type="HOGENOM" id="CLU_3018406_0_0_1"/>
<feature type="compositionally biased region" description="Polar residues" evidence="1">
    <location>
        <begin position="24"/>
        <end position="33"/>
    </location>
</feature>
<dbReference type="EMBL" id="JH598412">
    <property type="status" value="NOT_ANNOTATED_CDS"/>
    <property type="molecule type" value="Genomic_DNA"/>
</dbReference>
<name>M4BMC4_HYAAE</name>
<protein>
    <submittedName>
        <fullName evidence="2">Uncharacterized protein</fullName>
    </submittedName>
</protein>
<dbReference type="EnsemblProtists" id="HpaT807561">
    <property type="protein sequence ID" value="HpaP807561"/>
    <property type="gene ID" value="HpaG807561"/>
</dbReference>